<keyword evidence="1" id="KW-0472">Membrane</keyword>
<gene>
    <name evidence="2" type="ORF">TTHERM_000229949</name>
</gene>
<dbReference type="GeneID" id="24437930"/>
<keyword evidence="3" id="KW-1185">Reference proteome</keyword>
<evidence type="ECO:0000256" key="1">
    <source>
        <dbReference type="SAM" id="Phobius"/>
    </source>
</evidence>
<dbReference type="SUPFAM" id="SSF52047">
    <property type="entry name" value="RNI-like"/>
    <property type="match status" value="1"/>
</dbReference>
<feature type="transmembrane region" description="Helical" evidence="1">
    <location>
        <begin position="7"/>
        <end position="30"/>
    </location>
</feature>
<dbReference type="EMBL" id="GG662718">
    <property type="protein sequence ID" value="EWS74756.1"/>
    <property type="molecule type" value="Genomic_DNA"/>
</dbReference>
<protein>
    <submittedName>
        <fullName evidence="2">Transmembrane protein, putative</fullName>
    </submittedName>
</protein>
<dbReference type="Gene3D" id="3.80.10.10">
    <property type="entry name" value="Ribonuclease Inhibitor"/>
    <property type="match status" value="1"/>
</dbReference>
<name>W7XIL8_TETTS</name>
<dbReference type="InParanoid" id="W7XIL8"/>
<dbReference type="AlphaFoldDB" id="W7XIL8"/>
<keyword evidence="1" id="KW-1133">Transmembrane helix</keyword>
<keyword evidence="1 2" id="KW-0812">Transmembrane</keyword>
<dbReference type="RefSeq" id="XP_012652757.1">
    <property type="nucleotide sequence ID" value="XM_012797303.1"/>
</dbReference>
<evidence type="ECO:0000313" key="2">
    <source>
        <dbReference type="EMBL" id="EWS74756.1"/>
    </source>
</evidence>
<dbReference type="Proteomes" id="UP000009168">
    <property type="component" value="Unassembled WGS sequence"/>
</dbReference>
<accession>W7XIL8</accession>
<dbReference type="InterPro" id="IPR032675">
    <property type="entry name" value="LRR_dom_sf"/>
</dbReference>
<sequence length="199" mass="23735">MLSIKNYLFEITVKIFIFTLIFVIILYFLIIDTIKLQIKEQLIYLKQWPNVKNYFLLMQIQTLIRFKMRDCDLLANILLRQKIYHNFNSNYNQIKQKILVLQSLEKLFQYGKKYKLQTQIYSNLLKISTKINQSFRSNCIGDSGVIVLSEQLSKNSQIKHIELNLGQNHIYSKGIQKLGEYFSKCQKMKSINLFLIQLY</sequence>
<dbReference type="KEGG" id="tet:TTHERM_000229949"/>
<proteinExistence type="predicted"/>
<evidence type="ECO:0000313" key="3">
    <source>
        <dbReference type="Proteomes" id="UP000009168"/>
    </source>
</evidence>
<reference evidence="3" key="1">
    <citation type="journal article" date="2006" name="PLoS Biol.">
        <title>Macronuclear genome sequence of the ciliate Tetrahymena thermophila, a model eukaryote.</title>
        <authorList>
            <person name="Eisen J.A."/>
            <person name="Coyne R.S."/>
            <person name="Wu M."/>
            <person name="Wu D."/>
            <person name="Thiagarajan M."/>
            <person name="Wortman J.R."/>
            <person name="Badger J.H."/>
            <person name="Ren Q."/>
            <person name="Amedeo P."/>
            <person name="Jones K.M."/>
            <person name="Tallon L.J."/>
            <person name="Delcher A.L."/>
            <person name="Salzberg S.L."/>
            <person name="Silva J.C."/>
            <person name="Haas B.J."/>
            <person name="Majoros W.H."/>
            <person name="Farzad M."/>
            <person name="Carlton J.M."/>
            <person name="Smith R.K. Jr."/>
            <person name="Garg J."/>
            <person name="Pearlman R.E."/>
            <person name="Karrer K.M."/>
            <person name="Sun L."/>
            <person name="Manning G."/>
            <person name="Elde N.C."/>
            <person name="Turkewitz A.P."/>
            <person name="Asai D.J."/>
            <person name="Wilkes D.E."/>
            <person name="Wang Y."/>
            <person name="Cai H."/>
            <person name="Collins K."/>
            <person name="Stewart B.A."/>
            <person name="Lee S.R."/>
            <person name="Wilamowska K."/>
            <person name="Weinberg Z."/>
            <person name="Ruzzo W.L."/>
            <person name="Wloga D."/>
            <person name="Gaertig J."/>
            <person name="Frankel J."/>
            <person name="Tsao C.-C."/>
            <person name="Gorovsky M.A."/>
            <person name="Keeling P.J."/>
            <person name="Waller R.F."/>
            <person name="Patron N.J."/>
            <person name="Cherry J.M."/>
            <person name="Stover N.A."/>
            <person name="Krieger C.J."/>
            <person name="del Toro C."/>
            <person name="Ryder H.F."/>
            <person name="Williamson S.C."/>
            <person name="Barbeau R.A."/>
            <person name="Hamilton E.P."/>
            <person name="Orias E."/>
        </authorList>
    </citation>
    <scope>NUCLEOTIDE SEQUENCE [LARGE SCALE GENOMIC DNA]</scope>
    <source>
        <strain evidence="3">SB210</strain>
    </source>
</reference>
<organism evidence="2 3">
    <name type="scientific">Tetrahymena thermophila (strain SB210)</name>
    <dbReference type="NCBI Taxonomy" id="312017"/>
    <lineage>
        <taxon>Eukaryota</taxon>
        <taxon>Sar</taxon>
        <taxon>Alveolata</taxon>
        <taxon>Ciliophora</taxon>
        <taxon>Intramacronucleata</taxon>
        <taxon>Oligohymenophorea</taxon>
        <taxon>Hymenostomatida</taxon>
        <taxon>Tetrahymenina</taxon>
        <taxon>Tetrahymenidae</taxon>
        <taxon>Tetrahymena</taxon>
    </lineage>
</organism>